<accession>A0A1A8RWI7</accession>
<evidence type="ECO:0000313" key="2">
    <source>
        <dbReference type="EMBL" id="SBS10465.1"/>
    </source>
</evidence>
<feature type="compositionally biased region" description="Basic and acidic residues" evidence="1">
    <location>
        <begin position="21"/>
        <end position="32"/>
    </location>
</feature>
<name>A0A1A8RWI7_9TELE</name>
<gene>
    <name evidence="2" type="primary">C2</name>
</gene>
<reference evidence="2" key="2">
    <citation type="submission" date="2016-06" db="EMBL/GenBank/DDBJ databases">
        <title>The genome of a short-lived fish provides insights into sex chromosome evolution and the genetic control of aging.</title>
        <authorList>
            <person name="Reichwald K."/>
            <person name="Felder M."/>
            <person name="Petzold A."/>
            <person name="Koch P."/>
            <person name="Groth M."/>
            <person name="Platzer M."/>
        </authorList>
    </citation>
    <scope>NUCLEOTIDE SEQUENCE</scope>
    <source>
        <tissue evidence="2">Brain</tissue>
    </source>
</reference>
<reference evidence="2" key="1">
    <citation type="submission" date="2016-05" db="EMBL/GenBank/DDBJ databases">
        <authorList>
            <person name="Lavstsen T."/>
            <person name="Jespersen J.S."/>
        </authorList>
    </citation>
    <scope>NUCLEOTIDE SEQUENCE</scope>
    <source>
        <tissue evidence="2">Brain</tissue>
    </source>
</reference>
<feature type="region of interest" description="Disordered" evidence="1">
    <location>
        <begin position="16"/>
        <end position="46"/>
    </location>
</feature>
<proteinExistence type="predicted"/>
<dbReference type="EMBL" id="HAEH01020229">
    <property type="protein sequence ID" value="SBS10465.1"/>
    <property type="molecule type" value="Transcribed_RNA"/>
</dbReference>
<sequence>HIDKIHDIIWSFESQGPVTLRRQEPTPEDCRQPKSPPAPSFAVGSV</sequence>
<protein>
    <submittedName>
        <fullName evidence="2">Complement component 2</fullName>
    </submittedName>
</protein>
<evidence type="ECO:0000256" key="1">
    <source>
        <dbReference type="SAM" id="MobiDB-lite"/>
    </source>
</evidence>
<dbReference type="AlphaFoldDB" id="A0A1A8RWI7"/>
<organism evidence="2">
    <name type="scientific">Nothobranchius rachovii</name>
    <name type="common">bluefin notho</name>
    <dbReference type="NCBI Taxonomy" id="451742"/>
    <lineage>
        <taxon>Eukaryota</taxon>
        <taxon>Metazoa</taxon>
        <taxon>Chordata</taxon>
        <taxon>Craniata</taxon>
        <taxon>Vertebrata</taxon>
        <taxon>Euteleostomi</taxon>
        <taxon>Actinopterygii</taxon>
        <taxon>Neopterygii</taxon>
        <taxon>Teleostei</taxon>
        <taxon>Neoteleostei</taxon>
        <taxon>Acanthomorphata</taxon>
        <taxon>Ovalentaria</taxon>
        <taxon>Atherinomorphae</taxon>
        <taxon>Cyprinodontiformes</taxon>
        <taxon>Nothobranchiidae</taxon>
        <taxon>Nothobranchius</taxon>
    </lineage>
</organism>
<feature type="non-terminal residue" evidence="2">
    <location>
        <position position="1"/>
    </location>
</feature>